<dbReference type="Pfam" id="PF04860">
    <property type="entry name" value="Phage_portal"/>
    <property type="match status" value="1"/>
</dbReference>
<sequence length="408" mass="45600">MGYGFGSRRTMGKAKELAINQVAQNNVVRHINFFEDEAFLRMGGELYVRDLAFYSGVNRVANAVSKCEFKTFAAGQEMKGDEWYRWNIEPNKNQSASAFVQKWITKLYEDNAALVIETQDKQLLVADSYLMTEYALYDNVFSQVQVKDFTFLRTFKASEVLYFELNSKDMRRLSNGIFELLKSMISHAKASYETAGGVKGIMAIDALASGAPDFQDNFENIVLPQFKNFAKSSNGMLPLFKGYTYEDLTGKAGNKDDYKAMIEMIDIVVNMTARALGIPPALARGDVQDTGKAVDELLTFCIDPLVVMLQEEINRKVYRKGVIGGNRLEIDTKAVKHIDLLDAGGSIDKLISSGAESINDIRKLTGQPIIPEPWADQHFITKNYSTIQDILKALGGEENAENKTDVEA</sequence>
<evidence type="ECO:0000313" key="1">
    <source>
        <dbReference type="EMBL" id="VYT80554.1"/>
    </source>
</evidence>
<dbReference type="NCBIfam" id="TIGR01537">
    <property type="entry name" value="portal_HK97"/>
    <property type="match status" value="1"/>
</dbReference>
<dbReference type="AlphaFoldDB" id="A0A6N2ZMK6"/>
<organism evidence="1">
    <name type="scientific">Eubacterium limosum</name>
    <dbReference type="NCBI Taxonomy" id="1736"/>
    <lineage>
        <taxon>Bacteria</taxon>
        <taxon>Bacillati</taxon>
        <taxon>Bacillota</taxon>
        <taxon>Clostridia</taxon>
        <taxon>Eubacteriales</taxon>
        <taxon>Eubacteriaceae</taxon>
        <taxon>Eubacterium</taxon>
    </lineage>
</organism>
<proteinExistence type="predicted"/>
<name>A0A6N2ZMK6_EUBLI</name>
<dbReference type="EMBL" id="CACRTR010000003">
    <property type="protein sequence ID" value="VYT80554.1"/>
    <property type="molecule type" value="Genomic_DNA"/>
</dbReference>
<dbReference type="InterPro" id="IPR006944">
    <property type="entry name" value="Phage/GTA_portal"/>
</dbReference>
<protein>
    <submittedName>
        <fullName evidence="1">Phage portal protein</fullName>
    </submittedName>
</protein>
<accession>A0A6N2ZMK6</accession>
<dbReference type="InterPro" id="IPR006427">
    <property type="entry name" value="Portal_HK97"/>
</dbReference>
<reference evidence="1" key="1">
    <citation type="submission" date="2019-11" db="EMBL/GenBank/DDBJ databases">
        <authorList>
            <person name="Feng L."/>
        </authorList>
    </citation>
    <scope>NUCLEOTIDE SEQUENCE</scope>
    <source>
        <strain evidence="1">ElimosumLFYP34</strain>
    </source>
</reference>
<gene>
    <name evidence="1" type="ORF">ELLFYP34_01962</name>
</gene>